<protein>
    <submittedName>
        <fullName evidence="2">Dehydrogenase</fullName>
    </submittedName>
</protein>
<evidence type="ECO:0000259" key="1">
    <source>
        <dbReference type="Pfam" id="PF02894"/>
    </source>
</evidence>
<dbReference type="InterPro" id="IPR004104">
    <property type="entry name" value="Gfo/Idh/MocA-like_OxRdtase_C"/>
</dbReference>
<sequence>MVFQQFNLFPHLTVLENCTLAQTLVSRKPQPEFFFLERYMRAYSAEWAAFVDAVNSGSALPVTLDDGVNALAVAEAATRSAKSGQTVSLASI</sequence>
<dbReference type="EMBL" id="JAGGJV010000011">
    <property type="protein sequence ID" value="MBP1861501.1"/>
    <property type="molecule type" value="Genomic_DNA"/>
</dbReference>
<dbReference type="Gene3D" id="3.30.360.10">
    <property type="entry name" value="Dihydrodipicolinate Reductase, domain 2"/>
    <property type="match status" value="1"/>
</dbReference>
<name>A0ABS4EUN5_9HYPH</name>
<gene>
    <name evidence="2" type="ORF">J2Z75_005030</name>
</gene>
<dbReference type="Proteomes" id="UP000823786">
    <property type="component" value="Unassembled WGS sequence"/>
</dbReference>
<evidence type="ECO:0000313" key="2">
    <source>
        <dbReference type="EMBL" id="MBP1861501.1"/>
    </source>
</evidence>
<feature type="domain" description="Gfo/Idh/MocA-like oxidoreductase C-terminal" evidence="1">
    <location>
        <begin position="34"/>
        <end position="89"/>
    </location>
</feature>
<evidence type="ECO:0000313" key="3">
    <source>
        <dbReference type="Proteomes" id="UP000823786"/>
    </source>
</evidence>
<proteinExistence type="predicted"/>
<organism evidence="2 3">
    <name type="scientific">Rhizobium herbae</name>
    <dbReference type="NCBI Taxonomy" id="508661"/>
    <lineage>
        <taxon>Bacteria</taxon>
        <taxon>Pseudomonadati</taxon>
        <taxon>Pseudomonadota</taxon>
        <taxon>Alphaproteobacteria</taxon>
        <taxon>Hyphomicrobiales</taxon>
        <taxon>Rhizobiaceae</taxon>
        <taxon>Rhizobium/Agrobacterium group</taxon>
        <taxon>Rhizobium</taxon>
    </lineage>
</organism>
<dbReference type="Pfam" id="PF02894">
    <property type="entry name" value="GFO_IDH_MocA_C"/>
    <property type="match status" value="1"/>
</dbReference>
<keyword evidence="3" id="KW-1185">Reference proteome</keyword>
<reference evidence="2 3" key="1">
    <citation type="submission" date="2021-03" db="EMBL/GenBank/DDBJ databases">
        <title>Genomic Encyclopedia of Type Strains, Phase IV (KMG-IV): sequencing the most valuable type-strain genomes for metagenomic binning, comparative biology and taxonomic classification.</title>
        <authorList>
            <person name="Goeker M."/>
        </authorList>
    </citation>
    <scope>NUCLEOTIDE SEQUENCE [LARGE SCALE GENOMIC DNA]</scope>
    <source>
        <strain evidence="2 3">DSM 26427</strain>
    </source>
</reference>
<comment type="caution">
    <text evidence="2">The sequence shown here is derived from an EMBL/GenBank/DDBJ whole genome shotgun (WGS) entry which is preliminary data.</text>
</comment>
<accession>A0ABS4EUN5</accession>